<accession>A0ABT8PTT5</accession>
<feature type="transmembrane region" description="Helical" evidence="1">
    <location>
        <begin position="16"/>
        <end position="37"/>
    </location>
</feature>
<evidence type="ECO:0000256" key="1">
    <source>
        <dbReference type="SAM" id="Phobius"/>
    </source>
</evidence>
<dbReference type="Proteomes" id="UP001174867">
    <property type="component" value="Unassembled WGS sequence"/>
</dbReference>
<protein>
    <recommendedName>
        <fullName evidence="4">DUF1240 domain-containing protein</fullName>
    </recommendedName>
</protein>
<comment type="caution">
    <text evidence="2">The sequence shown here is derived from an EMBL/GenBank/DDBJ whole genome shotgun (WGS) entry which is preliminary data.</text>
</comment>
<dbReference type="RefSeq" id="WP_301698338.1">
    <property type="nucleotide sequence ID" value="NZ_JAUJYW010000003.1"/>
</dbReference>
<keyword evidence="1" id="KW-0472">Membrane</keyword>
<gene>
    <name evidence="2" type="ORF">Q0A17_08745</name>
</gene>
<name>A0ABT8PTT5_9ENTR</name>
<proteinExistence type="predicted"/>
<evidence type="ECO:0008006" key="4">
    <source>
        <dbReference type="Google" id="ProtNLM"/>
    </source>
</evidence>
<keyword evidence="1" id="KW-0812">Transmembrane</keyword>
<evidence type="ECO:0000313" key="3">
    <source>
        <dbReference type="Proteomes" id="UP001174867"/>
    </source>
</evidence>
<organism evidence="2 3">
    <name type="scientific">Citrobacter enshiensis</name>
    <dbReference type="NCBI Taxonomy" id="2971264"/>
    <lineage>
        <taxon>Bacteria</taxon>
        <taxon>Pseudomonadati</taxon>
        <taxon>Pseudomonadota</taxon>
        <taxon>Gammaproteobacteria</taxon>
        <taxon>Enterobacterales</taxon>
        <taxon>Enterobacteriaceae</taxon>
        <taxon>Citrobacter</taxon>
    </lineage>
</organism>
<feature type="transmembrane region" description="Helical" evidence="1">
    <location>
        <begin position="96"/>
        <end position="117"/>
    </location>
</feature>
<sequence length="162" mass="18569">MKPRANRIAPDKEHNVMEYVTAIVMMPCLTLFALYLLPDYFPLLFLTQAPDFISVSLLKANFVCSIPVLMATCWLFNQQLFFTHTATLAEKTVLRIILGLTLALLLVANTLIFTLHFTLFSPPNYVRCWEPMPFATWYYAKTADICMQHGLAPIRFLSFPVE</sequence>
<keyword evidence="1" id="KW-1133">Transmembrane helix</keyword>
<reference evidence="2 3" key="1">
    <citation type="submission" date="2023-07" db="EMBL/GenBank/DDBJ databases">
        <title>Citrobacter selenititolerans sp. nov., isolated from seleniferous soil.</title>
        <authorList>
            <person name="Zhang S."/>
            <person name="Li K."/>
            <person name="Peng J."/>
            <person name="Wang H."/>
            <person name="Sun J."/>
            <person name="Guo Y."/>
        </authorList>
    </citation>
    <scope>NUCLEOTIDE SEQUENCE [LARGE SCALE GENOMIC DNA]</scope>
    <source>
        <strain evidence="2 3">S2-9</strain>
    </source>
</reference>
<feature type="transmembrane region" description="Helical" evidence="1">
    <location>
        <begin position="57"/>
        <end position="76"/>
    </location>
</feature>
<keyword evidence="3" id="KW-1185">Reference proteome</keyword>
<evidence type="ECO:0000313" key="2">
    <source>
        <dbReference type="EMBL" id="MDN8599492.1"/>
    </source>
</evidence>
<dbReference type="EMBL" id="JAUJYW010000003">
    <property type="protein sequence ID" value="MDN8599492.1"/>
    <property type="molecule type" value="Genomic_DNA"/>
</dbReference>